<dbReference type="EMBL" id="JAAMPC010000005">
    <property type="protein sequence ID" value="KAG2310268.1"/>
    <property type="molecule type" value="Genomic_DNA"/>
</dbReference>
<sequence>MIHQNNMRNQQLRRQSETYVNGFIVESSLAATAYLERKKHNACEADRTVELKQEVKKLDPEMPGLKAKLKNEKPKLKKHSSFRSFLRSFFCLKT</sequence>
<evidence type="ECO:0000313" key="2">
    <source>
        <dbReference type="Proteomes" id="UP000886595"/>
    </source>
</evidence>
<proteinExistence type="predicted"/>
<protein>
    <submittedName>
        <fullName evidence="1">Uncharacterized protein</fullName>
    </submittedName>
</protein>
<comment type="caution">
    <text evidence="1">The sequence shown here is derived from an EMBL/GenBank/DDBJ whole genome shotgun (WGS) entry which is preliminary data.</text>
</comment>
<evidence type="ECO:0000313" key="1">
    <source>
        <dbReference type="EMBL" id="KAG2310268.1"/>
    </source>
</evidence>
<dbReference type="Proteomes" id="UP000886595">
    <property type="component" value="Unassembled WGS sequence"/>
</dbReference>
<dbReference type="AlphaFoldDB" id="A0A8X8ASH4"/>
<gene>
    <name evidence="1" type="ORF">Bca52824_021825</name>
</gene>
<keyword evidence="2" id="KW-1185">Reference proteome</keyword>
<reference evidence="1 2" key="1">
    <citation type="submission" date="2020-02" db="EMBL/GenBank/DDBJ databases">
        <authorList>
            <person name="Ma Q."/>
            <person name="Huang Y."/>
            <person name="Song X."/>
            <person name="Pei D."/>
        </authorList>
    </citation>
    <scope>NUCLEOTIDE SEQUENCE [LARGE SCALE GENOMIC DNA]</scope>
    <source>
        <strain evidence="1">Sxm20200214</strain>
        <tissue evidence="1">Leaf</tissue>
    </source>
</reference>
<name>A0A8X8ASH4_BRACI</name>
<organism evidence="1 2">
    <name type="scientific">Brassica carinata</name>
    <name type="common">Ethiopian mustard</name>
    <name type="synonym">Abyssinian cabbage</name>
    <dbReference type="NCBI Taxonomy" id="52824"/>
    <lineage>
        <taxon>Eukaryota</taxon>
        <taxon>Viridiplantae</taxon>
        <taxon>Streptophyta</taxon>
        <taxon>Embryophyta</taxon>
        <taxon>Tracheophyta</taxon>
        <taxon>Spermatophyta</taxon>
        <taxon>Magnoliopsida</taxon>
        <taxon>eudicotyledons</taxon>
        <taxon>Gunneridae</taxon>
        <taxon>Pentapetalae</taxon>
        <taxon>rosids</taxon>
        <taxon>malvids</taxon>
        <taxon>Brassicales</taxon>
        <taxon>Brassicaceae</taxon>
        <taxon>Brassiceae</taxon>
        <taxon>Brassica</taxon>
    </lineage>
</organism>
<accession>A0A8X8ASH4</accession>